<protein>
    <recommendedName>
        <fullName evidence="2">ACT domain-containing protein ACR</fullName>
    </recommendedName>
    <alternativeName>
        <fullName evidence="2">Protein ACT DOMAIN REPEATS</fullName>
    </alternativeName>
</protein>
<dbReference type="OrthoDB" id="2019938at2759"/>
<dbReference type="AlphaFoldDB" id="A0A8T3A720"/>
<keyword evidence="5" id="KW-1185">Reference proteome</keyword>
<evidence type="ECO:0000313" key="5">
    <source>
        <dbReference type="Proteomes" id="UP000829196"/>
    </source>
</evidence>
<dbReference type="CDD" id="cd04925">
    <property type="entry name" value="ACT_ACR_2"/>
    <property type="match status" value="1"/>
</dbReference>
<feature type="domain" description="ACT" evidence="3">
    <location>
        <begin position="133"/>
        <end position="215"/>
    </location>
</feature>
<dbReference type="PANTHER" id="PTHR31096:SF50">
    <property type="entry name" value="ACT DOMAIN-CONTAINING PROTEIN ACR2"/>
    <property type="match status" value="1"/>
</dbReference>
<feature type="domain" description="ACT" evidence="3">
    <location>
        <begin position="359"/>
        <end position="437"/>
    </location>
</feature>
<reference evidence="4" key="1">
    <citation type="journal article" date="2022" name="Front. Genet.">
        <title>Chromosome-Scale Assembly of the Dendrobium nobile Genome Provides Insights Into the Molecular Mechanism of the Biosynthesis of the Medicinal Active Ingredient of Dendrobium.</title>
        <authorList>
            <person name="Xu Q."/>
            <person name="Niu S.-C."/>
            <person name="Li K.-L."/>
            <person name="Zheng P.-J."/>
            <person name="Zhang X.-J."/>
            <person name="Jia Y."/>
            <person name="Liu Y."/>
            <person name="Niu Y.-X."/>
            <person name="Yu L.-H."/>
            <person name="Chen D.-F."/>
            <person name="Zhang G.-Q."/>
        </authorList>
    </citation>
    <scope>NUCLEOTIDE SEQUENCE</scope>
    <source>
        <tissue evidence="4">Leaf</tissue>
    </source>
</reference>
<dbReference type="PROSITE" id="PS51671">
    <property type="entry name" value="ACT"/>
    <property type="match status" value="2"/>
</dbReference>
<evidence type="ECO:0000313" key="4">
    <source>
        <dbReference type="EMBL" id="KAI0492356.1"/>
    </source>
</evidence>
<dbReference type="Gene3D" id="3.30.70.260">
    <property type="match status" value="1"/>
</dbReference>
<comment type="function">
    <text evidence="2">Binds amino acids.</text>
</comment>
<dbReference type="PANTHER" id="PTHR31096">
    <property type="entry name" value="ACT DOMAIN-CONTAINING PROTEIN ACR4-RELATED"/>
    <property type="match status" value="1"/>
</dbReference>
<dbReference type="InterPro" id="IPR045865">
    <property type="entry name" value="ACT-like_dom_sf"/>
</dbReference>
<evidence type="ECO:0000256" key="2">
    <source>
        <dbReference type="RuleBase" id="RU369043"/>
    </source>
</evidence>
<dbReference type="GO" id="GO:0016597">
    <property type="term" value="F:amino acid binding"/>
    <property type="evidence" value="ECO:0007669"/>
    <property type="project" value="UniProtKB-UniRule"/>
</dbReference>
<dbReference type="EMBL" id="JAGYWB010000018">
    <property type="protein sequence ID" value="KAI0492356.1"/>
    <property type="molecule type" value="Genomic_DNA"/>
</dbReference>
<name>A0A8T3A720_DENNO</name>
<proteinExistence type="predicted"/>
<comment type="caution">
    <text evidence="4">The sequence shown here is derived from an EMBL/GenBank/DDBJ whole genome shotgun (WGS) entry which is preliminary data.</text>
</comment>
<sequence>MMEVCYPYFDPDFENLNERIYGPRVYVDNDDCENCTVVKVDSLEKQGPLLEVLQVLIDMDLLISKSYIFSDAGWFMDVIHVKDKLGNKIRDNRVINYIQQAIYRKGGLKNPQDQVMSSYENRLKSDSCHERTAIEITGINRPGLFSEISAVLAEEKCNVIEAHAWSHNGFLACVVYVSDQSTASCIDDPIRLATIEGHLSTVLANNIHDKDHIGVKACFIESDRSMCQTERRLHQLMLANRDFDGSQSGPNGCSSTLVPSMRGGTEKMVTIDRCVEKGYLIAYIECTDRPKLMFDTVCTLTDMHYVIFHASITSHDQFASQEYYIRHEDGNIKDTDEERQVVSKCLEAAVERRECEGLRLELCARNSVGLLPYVTRTLREHGLTVARADIETHGEKTSNVFYVQDISGNEVDMEIVDTLKRELESLPYQVKTELKPQKQNSMERAGFSFTNLLRSQLEKFTHNFISP</sequence>
<evidence type="ECO:0000259" key="3">
    <source>
        <dbReference type="PROSITE" id="PS51671"/>
    </source>
</evidence>
<dbReference type="InterPro" id="IPR040217">
    <property type="entry name" value="ACR1-12"/>
</dbReference>
<accession>A0A8T3A720</accession>
<keyword evidence="1 2" id="KW-0677">Repeat</keyword>
<dbReference type="Proteomes" id="UP000829196">
    <property type="component" value="Unassembled WGS sequence"/>
</dbReference>
<organism evidence="4 5">
    <name type="scientific">Dendrobium nobile</name>
    <name type="common">Orchid</name>
    <dbReference type="NCBI Taxonomy" id="94219"/>
    <lineage>
        <taxon>Eukaryota</taxon>
        <taxon>Viridiplantae</taxon>
        <taxon>Streptophyta</taxon>
        <taxon>Embryophyta</taxon>
        <taxon>Tracheophyta</taxon>
        <taxon>Spermatophyta</taxon>
        <taxon>Magnoliopsida</taxon>
        <taxon>Liliopsida</taxon>
        <taxon>Asparagales</taxon>
        <taxon>Orchidaceae</taxon>
        <taxon>Epidendroideae</taxon>
        <taxon>Malaxideae</taxon>
        <taxon>Dendrobiinae</taxon>
        <taxon>Dendrobium</taxon>
    </lineage>
</organism>
<gene>
    <name evidence="4" type="ORF">KFK09_026627</name>
</gene>
<dbReference type="InterPro" id="IPR002912">
    <property type="entry name" value="ACT_dom"/>
</dbReference>
<dbReference type="SUPFAM" id="SSF55021">
    <property type="entry name" value="ACT-like"/>
    <property type="match status" value="3"/>
</dbReference>
<evidence type="ECO:0000256" key="1">
    <source>
        <dbReference type="ARBA" id="ARBA00022737"/>
    </source>
</evidence>